<keyword evidence="2" id="KW-0560">Oxidoreductase</keyword>
<dbReference type="InterPro" id="IPR036291">
    <property type="entry name" value="NAD(P)-bd_dom_sf"/>
</dbReference>
<name>A0A6P8DK03_PUNGR</name>
<dbReference type="CDD" id="cd05326">
    <property type="entry name" value="secoisolariciresinol-DH_like_SDR_c"/>
    <property type="match status" value="1"/>
</dbReference>
<evidence type="ECO:0000313" key="4">
    <source>
        <dbReference type="RefSeq" id="XP_031394694.1"/>
    </source>
</evidence>
<sequence length="280" mass="29685">MERASSLSPIAKRLLGKMALITGGASGIGASTASLFAKQGAKVVIADVQDELSQSLCRDIGSNQNRTVSYVHCDVASEADVQNAVDSAVKNHGKLDVMFSNAGTGGNFDPRILTINYENFRRVFDVNVYGAFLAAKHAARVMTPARRGSILFTSSIASVTYGDVSHTYLASKHAVVGLTKNLGVELGQYGIRVNCISPFGVATPMLRKGFGRMEAEKVEEIVSTAANLKGVVLKAKDVAEAALYLASDESTYVSGMNLVIDGGYSTTNVSLGLTMKKFFP</sequence>
<dbReference type="RefSeq" id="XP_031394694.1">
    <property type="nucleotide sequence ID" value="XM_031538834.1"/>
</dbReference>
<dbReference type="PRINTS" id="PR00080">
    <property type="entry name" value="SDRFAMILY"/>
</dbReference>
<evidence type="ECO:0000313" key="3">
    <source>
        <dbReference type="Proteomes" id="UP000515151"/>
    </source>
</evidence>
<dbReference type="NCBIfam" id="NF005559">
    <property type="entry name" value="PRK07231.1"/>
    <property type="match status" value="1"/>
</dbReference>
<dbReference type="InterPro" id="IPR002347">
    <property type="entry name" value="SDR_fam"/>
</dbReference>
<protein>
    <submittedName>
        <fullName evidence="4">Secoisolariciresinol dehydrogenase-like</fullName>
    </submittedName>
</protein>
<dbReference type="PANTHER" id="PTHR43180:SF67">
    <property type="entry name" value="SECOISOLARICIRESINOL DEHYDROGENASE"/>
    <property type="match status" value="1"/>
</dbReference>
<dbReference type="Pfam" id="PF13561">
    <property type="entry name" value="adh_short_C2"/>
    <property type="match status" value="1"/>
</dbReference>
<dbReference type="GO" id="GO:0016616">
    <property type="term" value="F:oxidoreductase activity, acting on the CH-OH group of donors, NAD or NADP as acceptor"/>
    <property type="evidence" value="ECO:0007669"/>
    <property type="project" value="InterPro"/>
</dbReference>
<accession>A0A6P8DK03</accession>
<organism evidence="3 4">
    <name type="scientific">Punica granatum</name>
    <name type="common">Pomegranate</name>
    <dbReference type="NCBI Taxonomy" id="22663"/>
    <lineage>
        <taxon>Eukaryota</taxon>
        <taxon>Viridiplantae</taxon>
        <taxon>Streptophyta</taxon>
        <taxon>Embryophyta</taxon>
        <taxon>Tracheophyta</taxon>
        <taxon>Spermatophyta</taxon>
        <taxon>Magnoliopsida</taxon>
        <taxon>eudicotyledons</taxon>
        <taxon>Gunneridae</taxon>
        <taxon>Pentapetalae</taxon>
        <taxon>rosids</taxon>
        <taxon>malvids</taxon>
        <taxon>Myrtales</taxon>
        <taxon>Lythraceae</taxon>
        <taxon>Punica</taxon>
    </lineage>
</organism>
<reference evidence="4" key="2">
    <citation type="submission" date="2025-08" db="UniProtKB">
        <authorList>
            <consortium name="RefSeq"/>
        </authorList>
    </citation>
    <scope>IDENTIFICATION</scope>
    <source>
        <tissue evidence="4">Leaf</tissue>
    </source>
</reference>
<dbReference type="PRINTS" id="PR00081">
    <property type="entry name" value="GDHRDH"/>
</dbReference>
<reference evidence="3" key="1">
    <citation type="journal article" date="2020" name="Plant Biotechnol. J.">
        <title>The pomegranate (Punica granatum L.) draft genome dissects genetic divergence between soft- and hard-seeded cultivars.</title>
        <authorList>
            <person name="Luo X."/>
            <person name="Li H."/>
            <person name="Wu Z."/>
            <person name="Yao W."/>
            <person name="Zhao P."/>
            <person name="Cao D."/>
            <person name="Yu H."/>
            <person name="Li K."/>
            <person name="Poudel K."/>
            <person name="Zhao D."/>
            <person name="Zhang F."/>
            <person name="Xia X."/>
            <person name="Chen L."/>
            <person name="Wang Q."/>
            <person name="Jing D."/>
            <person name="Cao S."/>
        </authorList>
    </citation>
    <scope>NUCLEOTIDE SEQUENCE [LARGE SCALE GENOMIC DNA]</scope>
    <source>
        <strain evidence="3">cv. Tunisia</strain>
    </source>
</reference>
<dbReference type="OrthoDB" id="294295at2759"/>
<dbReference type="PANTHER" id="PTHR43180">
    <property type="entry name" value="3-OXOACYL-(ACYL-CARRIER-PROTEIN) REDUCTASE (AFU_ORTHOLOGUE AFUA_6G11210)"/>
    <property type="match status" value="1"/>
</dbReference>
<evidence type="ECO:0000256" key="2">
    <source>
        <dbReference type="ARBA" id="ARBA00023002"/>
    </source>
</evidence>
<dbReference type="FunFam" id="3.40.50.720:FF:000084">
    <property type="entry name" value="Short-chain dehydrogenase reductase"/>
    <property type="match status" value="1"/>
</dbReference>
<keyword evidence="3" id="KW-1185">Reference proteome</keyword>
<evidence type="ECO:0000256" key="1">
    <source>
        <dbReference type="ARBA" id="ARBA00006484"/>
    </source>
</evidence>
<dbReference type="InterPro" id="IPR045309">
    <property type="entry name" value="ABA2-like"/>
</dbReference>
<dbReference type="SUPFAM" id="SSF51735">
    <property type="entry name" value="NAD(P)-binding Rossmann-fold domains"/>
    <property type="match status" value="1"/>
</dbReference>
<dbReference type="Proteomes" id="UP000515151">
    <property type="component" value="Chromosome 4"/>
</dbReference>
<dbReference type="AlphaFoldDB" id="A0A6P8DK03"/>
<dbReference type="Gene3D" id="3.40.50.720">
    <property type="entry name" value="NAD(P)-binding Rossmann-like Domain"/>
    <property type="match status" value="1"/>
</dbReference>
<dbReference type="GeneID" id="116206081"/>
<gene>
    <name evidence="4" type="primary">LOC116206081</name>
</gene>
<proteinExistence type="inferred from homology"/>
<comment type="similarity">
    <text evidence="1">Belongs to the short-chain dehydrogenases/reductases (SDR) family.</text>
</comment>